<feature type="compositionally biased region" description="Low complexity" evidence="1">
    <location>
        <begin position="34"/>
        <end position="48"/>
    </location>
</feature>
<name>A0A1H0KGI8_9ACTN</name>
<accession>A0A1H0KGI8</accession>
<keyword evidence="5" id="KW-1185">Reference proteome</keyword>
<sequence>MRFSSFLRSSTLRAAVAVTMGAAVLTAIPAAASAAPPVTPTTPSTAPTGTDQLSSPRAQAQAAAAASTVLNPAAVTAPAGTRSIVTPGLKGLDQIGVVNATQMSCLSGKGYSFAFVNTNETTFATYNNAAAAGLKVVLFQGYYQQYWANQGGNGTTQGQKAATYATTAKYPAGGMIFLNLEQTTNTTHSNLMTWVKAWAAAVIAKGFKAGVYIGANAGLTKADLDTMPGVSAYWRSTSHDTTAPTPTRGLVVIQSLPLDDTGDGCGIGVDQDTAGRDANGVQLVGAAFPRTRTAASAAGAFEPLSPTRLLDTRSGLGAKAGAVPSTGRLTLTVAGRGGVPSTGVSAVVLNVTATAPTTAGNISVAPAGGTNSGSNVNYAKGQTAANLVTVGLGTGGAVTLANGGSGSVQMIADVAGYYLAGAGPASAPGTFQPLTSPVRLLDTRPKPAAAHSTTVVQVTGVKSTIPNDGSAGAAVMNLTAVAPSQPGYLTAFATGTSAPNASSVNYVVGATTPNLATVRLSVANQPSGQAGGQISLYNNTPGATNLLADVTGYYLAGQPTLTGTYQAMNSPVRLLDTRSGKGGSSTVAASRAIALQVAGTGSGATSIPSTATAVAINVTVVGPAAGGYLRVFPSDQSAPNASNLDFAARATVANLVIVPIGADGKIVLDNQSGGTTDVLGDVAGYFLG</sequence>
<feature type="domain" description="Rv2525c-like glycoside hydrolase-like" evidence="3">
    <location>
        <begin position="120"/>
        <end position="235"/>
    </location>
</feature>
<feature type="signal peptide" evidence="2">
    <location>
        <begin position="1"/>
        <end position="34"/>
    </location>
</feature>
<dbReference type="InterPro" id="IPR017853">
    <property type="entry name" value="GH"/>
</dbReference>
<dbReference type="InterPro" id="IPR015020">
    <property type="entry name" value="Rv2525c-like_Glyco_Hydro-like"/>
</dbReference>
<protein>
    <recommendedName>
        <fullName evidence="3">Rv2525c-like glycoside hydrolase-like domain-containing protein</fullName>
    </recommendedName>
</protein>
<dbReference type="Proteomes" id="UP000198741">
    <property type="component" value="Chromosome I"/>
</dbReference>
<dbReference type="SUPFAM" id="SSF51445">
    <property type="entry name" value="(Trans)glycosidases"/>
    <property type="match status" value="1"/>
</dbReference>
<dbReference type="AlphaFoldDB" id="A0A1H0KGI8"/>
<feature type="region of interest" description="Disordered" evidence="1">
    <location>
        <begin position="34"/>
        <end position="55"/>
    </location>
</feature>
<dbReference type="EMBL" id="LT629710">
    <property type="protein sequence ID" value="SDO55015.1"/>
    <property type="molecule type" value="Genomic_DNA"/>
</dbReference>
<reference evidence="4 5" key="1">
    <citation type="submission" date="2016-10" db="EMBL/GenBank/DDBJ databases">
        <authorList>
            <person name="de Groot N.N."/>
        </authorList>
    </citation>
    <scope>NUCLEOTIDE SEQUENCE [LARGE SCALE GENOMIC DNA]</scope>
    <source>
        <strain evidence="5">P4-7,KCTC 19426,CECT 7604</strain>
    </source>
</reference>
<evidence type="ECO:0000259" key="3">
    <source>
        <dbReference type="Pfam" id="PF08924"/>
    </source>
</evidence>
<dbReference type="Pfam" id="PF08924">
    <property type="entry name" value="Rv2525c_GlyHyd-like"/>
    <property type="match status" value="1"/>
</dbReference>
<evidence type="ECO:0000313" key="4">
    <source>
        <dbReference type="EMBL" id="SDO55015.1"/>
    </source>
</evidence>
<evidence type="ECO:0000256" key="2">
    <source>
        <dbReference type="SAM" id="SignalP"/>
    </source>
</evidence>
<feature type="chain" id="PRO_5009249614" description="Rv2525c-like glycoside hydrolase-like domain-containing protein" evidence="2">
    <location>
        <begin position="35"/>
        <end position="688"/>
    </location>
</feature>
<dbReference type="OrthoDB" id="4855196at2"/>
<proteinExistence type="predicted"/>
<organism evidence="4 5">
    <name type="scientific">Nakamurella panacisegetis</name>
    <dbReference type="NCBI Taxonomy" id="1090615"/>
    <lineage>
        <taxon>Bacteria</taxon>
        <taxon>Bacillati</taxon>
        <taxon>Actinomycetota</taxon>
        <taxon>Actinomycetes</taxon>
        <taxon>Nakamurellales</taxon>
        <taxon>Nakamurellaceae</taxon>
        <taxon>Nakamurella</taxon>
    </lineage>
</organism>
<gene>
    <name evidence="4" type="ORF">SAMN04515671_1297</name>
</gene>
<dbReference type="STRING" id="1090615.SAMN04515671_1297"/>
<keyword evidence="2" id="KW-0732">Signal</keyword>
<dbReference type="RefSeq" id="WP_157695233.1">
    <property type="nucleotide sequence ID" value="NZ_LT629710.1"/>
</dbReference>
<evidence type="ECO:0000313" key="5">
    <source>
        <dbReference type="Proteomes" id="UP000198741"/>
    </source>
</evidence>
<dbReference type="Gene3D" id="3.20.20.80">
    <property type="entry name" value="Glycosidases"/>
    <property type="match status" value="1"/>
</dbReference>
<evidence type="ECO:0000256" key="1">
    <source>
        <dbReference type="SAM" id="MobiDB-lite"/>
    </source>
</evidence>